<proteinExistence type="predicted"/>
<evidence type="ECO:0000313" key="3">
    <source>
        <dbReference type="EMBL" id="EYU29057.1"/>
    </source>
</evidence>
<feature type="domain" description="DUF3444" evidence="2">
    <location>
        <begin position="63"/>
        <end position="262"/>
    </location>
</feature>
<dbReference type="AlphaFoldDB" id="A0A022QK33"/>
<evidence type="ECO:0000259" key="2">
    <source>
        <dbReference type="Pfam" id="PF11926"/>
    </source>
</evidence>
<organism evidence="3 4">
    <name type="scientific">Erythranthe guttata</name>
    <name type="common">Yellow monkey flower</name>
    <name type="synonym">Mimulus guttatus</name>
    <dbReference type="NCBI Taxonomy" id="4155"/>
    <lineage>
        <taxon>Eukaryota</taxon>
        <taxon>Viridiplantae</taxon>
        <taxon>Streptophyta</taxon>
        <taxon>Embryophyta</taxon>
        <taxon>Tracheophyta</taxon>
        <taxon>Spermatophyta</taxon>
        <taxon>Magnoliopsida</taxon>
        <taxon>eudicotyledons</taxon>
        <taxon>Gunneridae</taxon>
        <taxon>Pentapetalae</taxon>
        <taxon>asterids</taxon>
        <taxon>lamiids</taxon>
        <taxon>Lamiales</taxon>
        <taxon>Phrymaceae</taxon>
        <taxon>Erythranthe</taxon>
    </lineage>
</organism>
<feature type="compositionally biased region" description="Basic and acidic residues" evidence="1">
    <location>
        <begin position="1"/>
        <end position="22"/>
    </location>
</feature>
<dbReference type="PANTHER" id="PTHR45089:SF24">
    <property type="entry name" value="DNAJ HEAT SHOCK N-TERMINAL DOMAIN-CONTAINING PROTEIN"/>
    <property type="match status" value="1"/>
</dbReference>
<dbReference type="Proteomes" id="UP000030748">
    <property type="component" value="Unassembled WGS sequence"/>
</dbReference>
<keyword evidence="4" id="KW-1185">Reference proteome</keyword>
<evidence type="ECO:0000313" key="4">
    <source>
        <dbReference type="Proteomes" id="UP000030748"/>
    </source>
</evidence>
<feature type="region of interest" description="Disordered" evidence="1">
    <location>
        <begin position="1"/>
        <end position="44"/>
    </location>
</feature>
<name>A0A022QK33_ERYGU</name>
<dbReference type="EMBL" id="KI631268">
    <property type="protein sequence ID" value="EYU29057.1"/>
    <property type="molecule type" value="Genomic_DNA"/>
</dbReference>
<dbReference type="InterPro" id="IPR024593">
    <property type="entry name" value="DUF3444"/>
</dbReference>
<dbReference type="Pfam" id="PF11926">
    <property type="entry name" value="DUF3444"/>
    <property type="match status" value="1"/>
</dbReference>
<gene>
    <name evidence="3" type="ORF">MIMGU_mgv1a011476mg</name>
</gene>
<accession>A0A022QK33</accession>
<dbReference type="PANTHER" id="PTHR45089">
    <property type="entry name" value="DNAJ HEAT SHOCK AMINO-TERMINAL DOMAIN PROTEIN-RELATED"/>
    <property type="match status" value="1"/>
</dbReference>
<dbReference type="STRING" id="4155.A0A022QK33"/>
<reference evidence="3 4" key="1">
    <citation type="journal article" date="2013" name="Proc. Natl. Acad. Sci. U.S.A.">
        <title>Fine-scale variation in meiotic recombination in Mimulus inferred from population shotgun sequencing.</title>
        <authorList>
            <person name="Hellsten U."/>
            <person name="Wright K.M."/>
            <person name="Jenkins J."/>
            <person name="Shu S."/>
            <person name="Yuan Y."/>
            <person name="Wessler S.R."/>
            <person name="Schmutz J."/>
            <person name="Willis J.H."/>
            <person name="Rokhsar D.S."/>
        </authorList>
    </citation>
    <scope>NUCLEOTIDE SEQUENCE [LARGE SCALE GENOMIC DNA]</scope>
    <source>
        <strain evidence="4">cv. DUN x IM62</strain>
    </source>
</reference>
<dbReference type="eggNOG" id="ENOG502QQET">
    <property type="taxonomic scope" value="Eukaryota"/>
</dbReference>
<sequence>MSEKEQSEDGQENEREVVVTREKRVRRRGSKYGNSEAVKKKTSKTRVESEIEKLITKRKGNVEIMSVEDSDFHDFDRDRRERSFKKGQVWALYDDSDGMPRQYALIDQIVSINPFEVKLSWLQFQSNGVNELTNRRRTGSHVSCGRFTVSGEVSVKYLNLFSHAVDCERAAREVYRIYPKKGSVWALYNSENTDKPCYDIVISLSSYSDVHGVSVAYLEKVPGFRTVFKRKEIGANFVICLGNNDVKLFSHQIPAKKLSGEEGLGITKDCWELDPASINL</sequence>
<protein>
    <recommendedName>
        <fullName evidence="2">DUF3444 domain-containing protein</fullName>
    </recommendedName>
</protein>
<evidence type="ECO:0000256" key="1">
    <source>
        <dbReference type="SAM" id="MobiDB-lite"/>
    </source>
</evidence>